<protein>
    <submittedName>
        <fullName evidence="3">Excalibur calcium-binding domain-containing protein</fullName>
    </submittedName>
</protein>
<feature type="signal peptide" evidence="1">
    <location>
        <begin position="1"/>
        <end position="23"/>
    </location>
</feature>
<dbReference type="RefSeq" id="WP_091060919.1">
    <property type="nucleotide sequence ID" value="NZ_FMDM01000004.1"/>
</dbReference>
<dbReference type="EMBL" id="FMDM01000004">
    <property type="protein sequence ID" value="SCG51489.1"/>
    <property type="molecule type" value="Genomic_DNA"/>
</dbReference>
<evidence type="ECO:0000256" key="1">
    <source>
        <dbReference type="SAM" id="SignalP"/>
    </source>
</evidence>
<organism evidence="3 4">
    <name type="scientific">Micromonospora humi</name>
    <dbReference type="NCBI Taxonomy" id="745366"/>
    <lineage>
        <taxon>Bacteria</taxon>
        <taxon>Bacillati</taxon>
        <taxon>Actinomycetota</taxon>
        <taxon>Actinomycetes</taxon>
        <taxon>Micromonosporales</taxon>
        <taxon>Micromonosporaceae</taxon>
        <taxon>Micromonospora</taxon>
    </lineage>
</organism>
<evidence type="ECO:0000313" key="3">
    <source>
        <dbReference type="EMBL" id="SCG51489.1"/>
    </source>
</evidence>
<dbReference type="AlphaFoldDB" id="A0A1C5HZU0"/>
<dbReference type="InterPro" id="IPR008613">
    <property type="entry name" value="Excalibur_Ca-bd_domain"/>
</dbReference>
<evidence type="ECO:0000313" key="4">
    <source>
        <dbReference type="Proteomes" id="UP000199360"/>
    </source>
</evidence>
<dbReference type="OrthoDB" id="2735480at2"/>
<feature type="chain" id="PRO_5039077064" evidence="1">
    <location>
        <begin position="24"/>
        <end position="92"/>
    </location>
</feature>
<gene>
    <name evidence="3" type="ORF">GA0070213_104246</name>
</gene>
<accession>A0A1C5HZU0</accession>
<dbReference type="Proteomes" id="UP000199360">
    <property type="component" value="Unassembled WGS sequence"/>
</dbReference>
<evidence type="ECO:0000259" key="2">
    <source>
        <dbReference type="SMART" id="SM00894"/>
    </source>
</evidence>
<feature type="domain" description="Excalibur calcium-binding" evidence="2">
    <location>
        <begin position="33"/>
        <end position="90"/>
    </location>
</feature>
<reference evidence="4" key="1">
    <citation type="submission" date="2016-06" db="EMBL/GenBank/DDBJ databases">
        <authorList>
            <person name="Varghese N."/>
            <person name="Submissions Spin"/>
        </authorList>
    </citation>
    <scope>NUCLEOTIDE SEQUENCE [LARGE SCALE GENOMIC DNA]</scope>
    <source>
        <strain evidence="4">DSM 45647</strain>
    </source>
</reference>
<keyword evidence="1" id="KW-0732">Signal</keyword>
<name>A0A1C5HZU0_9ACTN</name>
<dbReference type="SMART" id="SM00894">
    <property type="entry name" value="Excalibur"/>
    <property type="match status" value="1"/>
</dbReference>
<sequence length="92" mass="9575">MVSTLLRGALALTLAIGGGAAVAVGPAEAAAKKYKNCTALNKTYKHGVGKKGAKDKVRGSTKPVANFTVSTTVYNKNTHLDRDKDGVACEKR</sequence>
<dbReference type="STRING" id="745366.GA0070213_104246"/>
<dbReference type="Pfam" id="PF05901">
    <property type="entry name" value="Excalibur"/>
    <property type="match status" value="1"/>
</dbReference>
<proteinExistence type="predicted"/>
<keyword evidence="4" id="KW-1185">Reference proteome</keyword>